<dbReference type="RefSeq" id="WP_189078079.1">
    <property type="nucleotide sequence ID" value="NZ_BMMX01000002.1"/>
</dbReference>
<keyword evidence="3" id="KW-1185">Reference proteome</keyword>
<evidence type="ECO:0000256" key="1">
    <source>
        <dbReference type="SAM" id="MobiDB-lite"/>
    </source>
</evidence>
<feature type="compositionally biased region" description="Basic and acidic residues" evidence="1">
    <location>
        <begin position="135"/>
        <end position="150"/>
    </location>
</feature>
<reference evidence="2" key="2">
    <citation type="submission" date="2020-09" db="EMBL/GenBank/DDBJ databases">
        <authorList>
            <person name="Sun Q."/>
            <person name="Zhou Y."/>
        </authorList>
    </citation>
    <scope>NUCLEOTIDE SEQUENCE</scope>
    <source>
        <strain evidence="2">CGMCC 4.7299</strain>
    </source>
</reference>
<reference evidence="2" key="1">
    <citation type="journal article" date="2014" name="Int. J. Syst. Evol. Microbiol.">
        <title>Complete genome sequence of Corynebacterium casei LMG S-19264T (=DSM 44701T), isolated from a smear-ripened cheese.</title>
        <authorList>
            <consortium name="US DOE Joint Genome Institute (JGI-PGF)"/>
            <person name="Walter F."/>
            <person name="Albersmeier A."/>
            <person name="Kalinowski J."/>
            <person name="Ruckert C."/>
        </authorList>
    </citation>
    <scope>NUCLEOTIDE SEQUENCE</scope>
    <source>
        <strain evidence="2">CGMCC 4.7299</strain>
    </source>
</reference>
<gene>
    <name evidence="2" type="ORF">GCM10012284_12110</name>
</gene>
<feature type="region of interest" description="Disordered" evidence="1">
    <location>
        <begin position="69"/>
        <end position="99"/>
    </location>
</feature>
<sequence>MSTFTITVTSDSEDGPQATVVAEGGPDGLRVHAVTVRLGADAAGFPGEIARLDFRSVWAMVAELPLGRRLGALPPSGEEEAQEEKATSPSPGTPQAKGVPDDLAVVYWRVGSVAKVATHYDVPRHIAAGWVRRLRDTGKAPDPCNERFPTRDAPPG</sequence>
<evidence type="ECO:0000313" key="2">
    <source>
        <dbReference type="EMBL" id="GGK79674.1"/>
    </source>
</evidence>
<feature type="region of interest" description="Disordered" evidence="1">
    <location>
        <begin position="135"/>
        <end position="156"/>
    </location>
</feature>
<accession>A0A8J3FLV7</accession>
<organism evidence="2 3">
    <name type="scientific">Mangrovihabitans endophyticus</name>
    <dbReference type="NCBI Taxonomy" id="1751298"/>
    <lineage>
        <taxon>Bacteria</taxon>
        <taxon>Bacillati</taxon>
        <taxon>Actinomycetota</taxon>
        <taxon>Actinomycetes</taxon>
        <taxon>Micromonosporales</taxon>
        <taxon>Micromonosporaceae</taxon>
        <taxon>Mangrovihabitans</taxon>
    </lineage>
</organism>
<dbReference type="Proteomes" id="UP000656042">
    <property type="component" value="Unassembled WGS sequence"/>
</dbReference>
<proteinExistence type="predicted"/>
<dbReference type="AlphaFoldDB" id="A0A8J3FLV7"/>
<comment type="caution">
    <text evidence="2">The sequence shown here is derived from an EMBL/GenBank/DDBJ whole genome shotgun (WGS) entry which is preliminary data.</text>
</comment>
<evidence type="ECO:0000313" key="3">
    <source>
        <dbReference type="Proteomes" id="UP000656042"/>
    </source>
</evidence>
<name>A0A8J3FLV7_9ACTN</name>
<dbReference type="EMBL" id="BMMX01000002">
    <property type="protein sequence ID" value="GGK79674.1"/>
    <property type="molecule type" value="Genomic_DNA"/>
</dbReference>
<protein>
    <submittedName>
        <fullName evidence="2">Uncharacterized protein</fullName>
    </submittedName>
</protein>